<sequence>MARFEAEISHYIWETKYRRSDGPDPPEQSVEDSWRRVAAALASVERRDRALWAERFTENLTDFRFLPGGRILAGAGTHRRVTLFNCFVMGTIADDMAAIFDRLKESALTMQAGGGIGCDFSTLRPAGCVARDCATIASGPVSFMRIWDSMCATLLSTGSRRGAMMATLRCDHPDIEAFVEAKRDPQELRHFNLSVLVSDDFMRAVADDALWPLCFPDRALAPEQGIERLEYRCSGAATAKPCRVFRRIRARELWHKIMRATYDCAEPGVLFVDHINRANNLAYREQISATNPCGEIPLPPFGACNLGSVNLLQFVRAPLTPQATLDWDGIAECAALGVRMLDNVIDLSRYPLPELERQAKGSRRLGLGITGLADALIALGLHYDSEEARELAVRVMTLLRDTAYRTSIALAHEKGSFPQLDPTAFLQGAYAQTLPEDIRAEIARQGLRNSHLLAIAPTGTISLLANGISSGVEPVFAFHHRRRVVNEQGGWRTFEIEDPIHRLWRERGGQASAGALPAAFVAATEIAPRGHLRMEAALQPLVDNAISKTVNVPEELPFEDFEGLYREAHALGLKGCTTFRPNPVTAAVLTPTSGCCDLDREGE</sequence>
<comment type="similarity">
    <text evidence="2 11">Belongs to the ribonucleoside diphosphate reductase class-2 family.</text>
</comment>
<dbReference type="SUPFAM" id="SSF51998">
    <property type="entry name" value="PFL-like glycyl radical enzymes"/>
    <property type="match status" value="1"/>
</dbReference>
<dbReference type="NCBIfam" id="TIGR02504">
    <property type="entry name" value="NrdJ_Z"/>
    <property type="match status" value="1"/>
</dbReference>
<evidence type="ECO:0000256" key="1">
    <source>
        <dbReference type="ARBA" id="ARBA00001922"/>
    </source>
</evidence>
<evidence type="ECO:0000313" key="15">
    <source>
        <dbReference type="Proteomes" id="UP000218427"/>
    </source>
</evidence>
<keyword evidence="9 11" id="KW-0170">Cobalt</keyword>
<keyword evidence="15" id="KW-1185">Reference proteome</keyword>
<evidence type="ECO:0000256" key="5">
    <source>
        <dbReference type="ARBA" id="ARBA00022741"/>
    </source>
</evidence>
<evidence type="ECO:0000256" key="9">
    <source>
        <dbReference type="ARBA" id="ARBA00023285"/>
    </source>
</evidence>
<gene>
    <name evidence="14" type="ORF">AWR36_010905</name>
</gene>
<evidence type="ECO:0000256" key="7">
    <source>
        <dbReference type="ARBA" id="ARBA00023116"/>
    </source>
</evidence>
<dbReference type="Pfam" id="PF02867">
    <property type="entry name" value="Ribonuc_red_lgC"/>
    <property type="match status" value="1"/>
</dbReference>
<dbReference type="Gene3D" id="3.20.70.20">
    <property type="match status" value="1"/>
</dbReference>
<evidence type="ECO:0000313" key="14">
    <source>
        <dbReference type="EMBL" id="PCO05224.1"/>
    </source>
</evidence>
<keyword evidence="3 11" id="KW-0846">Cobalamin</keyword>
<dbReference type="EC" id="1.17.4.1" evidence="11"/>
<comment type="cofactor">
    <cofactor evidence="1 11">
        <name>adenosylcob(III)alamin</name>
        <dbReference type="ChEBI" id="CHEBI:18408"/>
    </cofactor>
</comment>
<dbReference type="InterPro" id="IPR013344">
    <property type="entry name" value="RNR_NrdJ/NrdZ"/>
</dbReference>
<evidence type="ECO:0000259" key="13">
    <source>
        <dbReference type="Pfam" id="PF02867"/>
    </source>
</evidence>
<dbReference type="Pfam" id="PF00317">
    <property type="entry name" value="Ribonuc_red_lgN"/>
    <property type="match status" value="1"/>
</dbReference>
<keyword evidence="5 11" id="KW-0547">Nucleotide-binding</keyword>
<evidence type="ECO:0000256" key="11">
    <source>
        <dbReference type="RuleBase" id="RU364064"/>
    </source>
</evidence>
<evidence type="ECO:0000256" key="6">
    <source>
        <dbReference type="ARBA" id="ARBA00023002"/>
    </source>
</evidence>
<evidence type="ECO:0000256" key="8">
    <source>
        <dbReference type="ARBA" id="ARBA00023157"/>
    </source>
</evidence>
<dbReference type="CDD" id="cd02888">
    <property type="entry name" value="RNR_II_dimer"/>
    <property type="match status" value="1"/>
</dbReference>
<keyword evidence="8" id="KW-1015">Disulfide bond</keyword>
<proteinExistence type="inferred from homology"/>
<feature type="domain" description="Ribonucleotide reductase large subunit N-terminal" evidence="12">
    <location>
        <begin position="6"/>
        <end position="79"/>
    </location>
</feature>
<keyword evidence="6 11" id="KW-0560">Oxidoreductase</keyword>
<accession>A0ABX4I0X6</accession>
<dbReference type="PRINTS" id="PR01183">
    <property type="entry name" value="RIBORDTASEM1"/>
</dbReference>
<dbReference type="RefSeq" id="WP_067084698.1">
    <property type="nucleotide sequence ID" value="NZ_LRFG02000003.1"/>
</dbReference>
<keyword evidence="4 11" id="KW-0237">DNA synthesis</keyword>
<dbReference type="PANTHER" id="PTHR43371">
    <property type="entry name" value="VITAMIN B12-DEPENDENT RIBONUCLEOTIDE REDUCTASE"/>
    <property type="match status" value="1"/>
</dbReference>
<comment type="function">
    <text evidence="11">Catalyzes the reduction of ribonucleotides to deoxyribonucleotides. May function to provide a pool of deoxyribonucleotide precursors for DNA repair during oxygen limitation and/or for immediate growth after restoration of oxygen.</text>
</comment>
<dbReference type="InterPro" id="IPR000788">
    <property type="entry name" value="RNR_lg_C"/>
</dbReference>
<dbReference type="InterPro" id="IPR013509">
    <property type="entry name" value="RNR_lsu_N"/>
</dbReference>
<protein>
    <recommendedName>
        <fullName evidence="11">Vitamin B12-dependent ribonucleotide reductase</fullName>
        <ecNumber evidence="11">1.17.4.1</ecNumber>
    </recommendedName>
</protein>
<evidence type="ECO:0000256" key="10">
    <source>
        <dbReference type="ARBA" id="ARBA00047754"/>
    </source>
</evidence>
<name>A0ABX4I0X6_9GAMM</name>
<organism evidence="14 15">
    <name type="scientific">Microbulbifer flavimaris</name>
    <dbReference type="NCBI Taxonomy" id="1781068"/>
    <lineage>
        <taxon>Bacteria</taxon>
        <taxon>Pseudomonadati</taxon>
        <taxon>Pseudomonadota</taxon>
        <taxon>Gammaproteobacteria</taxon>
        <taxon>Cellvibrionales</taxon>
        <taxon>Microbulbiferaceae</taxon>
        <taxon>Microbulbifer</taxon>
    </lineage>
</organism>
<comment type="caution">
    <text evidence="14">The sequence shown here is derived from an EMBL/GenBank/DDBJ whole genome shotgun (WGS) entry which is preliminary data.</text>
</comment>
<evidence type="ECO:0000259" key="12">
    <source>
        <dbReference type="Pfam" id="PF00317"/>
    </source>
</evidence>
<feature type="domain" description="Ribonucleotide reductase large subunit C-terminal" evidence="13">
    <location>
        <begin position="85"/>
        <end position="578"/>
    </location>
</feature>
<evidence type="ECO:0000256" key="3">
    <source>
        <dbReference type="ARBA" id="ARBA00022628"/>
    </source>
</evidence>
<keyword evidence="7" id="KW-0215">Deoxyribonucleotide synthesis</keyword>
<evidence type="ECO:0000256" key="2">
    <source>
        <dbReference type="ARBA" id="ARBA00007405"/>
    </source>
</evidence>
<dbReference type="EMBL" id="LRFG02000003">
    <property type="protein sequence ID" value="PCO05224.1"/>
    <property type="molecule type" value="Genomic_DNA"/>
</dbReference>
<dbReference type="Proteomes" id="UP000218427">
    <property type="component" value="Unassembled WGS sequence"/>
</dbReference>
<dbReference type="InterPro" id="IPR050862">
    <property type="entry name" value="RdRp_reductase_class-2"/>
</dbReference>
<comment type="catalytic activity">
    <reaction evidence="10 11">
        <text>a 2'-deoxyribonucleoside 5'-diphosphate + [thioredoxin]-disulfide + H2O = a ribonucleoside 5'-diphosphate + [thioredoxin]-dithiol</text>
        <dbReference type="Rhea" id="RHEA:23252"/>
        <dbReference type="Rhea" id="RHEA-COMP:10698"/>
        <dbReference type="Rhea" id="RHEA-COMP:10700"/>
        <dbReference type="ChEBI" id="CHEBI:15377"/>
        <dbReference type="ChEBI" id="CHEBI:29950"/>
        <dbReference type="ChEBI" id="CHEBI:50058"/>
        <dbReference type="ChEBI" id="CHEBI:57930"/>
        <dbReference type="ChEBI" id="CHEBI:73316"/>
        <dbReference type="EC" id="1.17.4.1"/>
    </reaction>
</comment>
<evidence type="ECO:0000256" key="4">
    <source>
        <dbReference type="ARBA" id="ARBA00022634"/>
    </source>
</evidence>
<reference evidence="14" key="1">
    <citation type="submission" date="2017-08" db="EMBL/GenBank/DDBJ databases">
        <title>Microbulbifer marisrubri sp. nov., a halophilic alphaproteobacterium isolated from marine sediment of the Yellow Sea, China.</title>
        <authorList>
            <person name="Zhang G."/>
            <person name="Xiong Q."/>
        </authorList>
    </citation>
    <scope>NUCLEOTIDE SEQUENCE [LARGE SCALE GENOMIC DNA]</scope>
    <source>
        <strain evidence="14">WRN-8</strain>
    </source>
</reference>
<dbReference type="PANTHER" id="PTHR43371:SF1">
    <property type="entry name" value="RIBONUCLEOSIDE-DIPHOSPHATE REDUCTASE"/>
    <property type="match status" value="1"/>
</dbReference>